<evidence type="ECO:0000256" key="7">
    <source>
        <dbReference type="ARBA" id="ARBA00022807"/>
    </source>
</evidence>
<gene>
    <name evidence="11" type="primary">USP7_27</name>
    <name evidence="11" type="ORF">PGT21_031254</name>
</gene>
<dbReference type="Gene3D" id="3.10.20.90">
    <property type="entry name" value="Phosphatidylinositol 3-kinase Catalytic Subunit, Chain A, domain 1"/>
    <property type="match status" value="2"/>
</dbReference>
<accession>A0A5B0MEX2</accession>
<keyword evidence="5" id="KW-0833">Ubl conjugation pathway</keyword>
<proteinExistence type="inferred from homology"/>
<feature type="region of interest" description="Disordered" evidence="8">
    <location>
        <begin position="668"/>
        <end position="703"/>
    </location>
</feature>
<dbReference type="EMBL" id="VSWC01000157">
    <property type="protein sequence ID" value="KAA1075211.1"/>
    <property type="molecule type" value="Genomic_DNA"/>
</dbReference>
<dbReference type="OrthoDB" id="289038at2759"/>
<dbReference type="FunFam" id="3.10.20.90:FF:000539">
    <property type="entry name" value="Uncharacterized protein"/>
    <property type="match status" value="1"/>
</dbReference>
<reference evidence="11 12" key="1">
    <citation type="submission" date="2019-05" db="EMBL/GenBank/DDBJ databases">
        <title>Emergence of the Ug99 lineage of the wheat stem rust pathogen through somatic hybridization.</title>
        <authorList>
            <person name="Li F."/>
            <person name="Upadhyaya N.M."/>
            <person name="Sperschneider J."/>
            <person name="Matny O."/>
            <person name="Nguyen-Phuc H."/>
            <person name="Mago R."/>
            <person name="Raley C."/>
            <person name="Miller M.E."/>
            <person name="Silverstein K.A.T."/>
            <person name="Henningsen E."/>
            <person name="Hirsch C.D."/>
            <person name="Visser B."/>
            <person name="Pretorius Z.A."/>
            <person name="Steffenson B.J."/>
            <person name="Schwessinger B."/>
            <person name="Dodds P.N."/>
            <person name="Figueroa M."/>
        </authorList>
    </citation>
    <scope>NUCLEOTIDE SEQUENCE [LARGE SCALE GENOMIC DNA]</scope>
    <source>
        <strain evidence="11">21-0</strain>
    </source>
</reference>
<evidence type="ECO:0000256" key="2">
    <source>
        <dbReference type="ARBA" id="ARBA00009085"/>
    </source>
</evidence>
<keyword evidence="6 11" id="KW-0378">Hydrolase</keyword>
<dbReference type="Pfam" id="PF14533">
    <property type="entry name" value="USP7_C2"/>
    <property type="match status" value="1"/>
</dbReference>
<name>A0A5B0MEX2_PUCGR</name>
<evidence type="ECO:0000256" key="4">
    <source>
        <dbReference type="ARBA" id="ARBA00022670"/>
    </source>
</evidence>
<evidence type="ECO:0000313" key="11">
    <source>
        <dbReference type="EMBL" id="KAA1075211.1"/>
    </source>
</evidence>
<sequence length="703" mass="79301">MAYHSSFLTTKIITDETFQVHQGFDMALLNDKTMPPSQLLTSLVLKTSRFLEFKSRLAQNLGYSVNHFRLWALNKCHEGETIRLNKAVPESDADLTMEDVSREMASKTYDLILYLEVLDPVHEALSAESRKQRRMIFVKHFDVLNQKLGGIGHFYVENRGAANLATLIRTRINLPQNAHLLLYKEVRGNSPPTRSGEPFPDTFTATGSENTNLENFTSSYTYGDLNDGDIFCFQVEPSEQQLAELKRKKLHADIVEFYEFLENRVMVHFKPRHSAMDSTIEFSLVLSEKSTYDQMTKEVSAKLNHSPEHIRFTGSLKGIPESVIHRQRVLSTSWPITQEVITVTDMIKSAKDDSSYSSSEWNNILFYELLDPPTGEAEQKRMVKVTWTGAADREEGKYSLLMPMTSTMNAVADKLSTMVTFSKNSSRKIKLFTIQDGKAQAPFTGEEIVKDVSEFENIYAAEVSTMTVKQYDPAAMLKMLEFVTKLDVDGSNYEEWLTVLESVLGMATGKAEILTSPGHTISAAEDLMIKQAITASVDNALLLTVLKAKSGMVAFAEIQKLYTLKSRSGHIRLMKELLRTKFDLHDRTAEIDSHFRKVETLVDTLFESGFELTQESFKGLLFHLSLPELDRPPFVNICKRIDERPGGASTASNKELVQIAKAELAHFRQRRQSTLSGPNNKSKSTVKAATSNSEMKSNDKVPE</sequence>
<comment type="caution">
    <text evidence="11">The sequence shown here is derived from an EMBL/GenBank/DDBJ whole genome shotgun (WGS) entry which is preliminary data.</text>
</comment>
<feature type="compositionally biased region" description="Polar residues" evidence="8">
    <location>
        <begin position="672"/>
        <end position="695"/>
    </location>
</feature>
<evidence type="ECO:0000313" key="12">
    <source>
        <dbReference type="Proteomes" id="UP000324748"/>
    </source>
</evidence>
<dbReference type="GO" id="GO:0004843">
    <property type="term" value="F:cysteine-type deubiquitinase activity"/>
    <property type="evidence" value="ECO:0007669"/>
    <property type="project" value="UniProtKB-EC"/>
</dbReference>
<evidence type="ECO:0000256" key="3">
    <source>
        <dbReference type="ARBA" id="ARBA00012759"/>
    </source>
</evidence>
<evidence type="ECO:0000256" key="8">
    <source>
        <dbReference type="SAM" id="MobiDB-lite"/>
    </source>
</evidence>
<dbReference type="AlphaFoldDB" id="A0A5B0MEX2"/>
<evidence type="ECO:0000259" key="9">
    <source>
        <dbReference type="Pfam" id="PF12436"/>
    </source>
</evidence>
<dbReference type="EC" id="3.4.19.12" evidence="3"/>
<dbReference type="Pfam" id="PF12436">
    <property type="entry name" value="USP7_ICP0_bdg"/>
    <property type="match status" value="1"/>
</dbReference>
<evidence type="ECO:0000259" key="10">
    <source>
        <dbReference type="Pfam" id="PF14533"/>
    </source>
</evidence>
<dbReference type="InterPro" id="IPR024729">
    <property type="entry name" value="USP7_ICP0-binding_dom"/>
</dbReference>
<feature type="domain" description="Ubiquitin carboxyl-terminal hydrolase 7 ICP0-binding" evidence="9">
    <location>
        <begin position="68"/>
        <end position="328"/>
    </location>
</feature>
<protein>
    <recommendedName>
        <fullName evidence="3">ubiquitinyl hydrolase 1</fullName>
        <ecNumber evidence="3">3.4.19.12</ecNumber>
    </recommendedName>
</protein>
<evidence type="ECO:0000256" key="6">
    <source>
        <dbReference type="ARBA" id="ARBA00022801"/>
    </source>
</evidence>
<keyword evidence="7" id="KW-0788">Thiol protease</keyword>
<comment type="catalytic activity">
    <reaction evidence="1">
        <text>Thiol-dependent hydrolysis of ester, thioester, amide, peptide and isopeptide bonds formed by the C-terminal Gly of ubiquitin (a 76-residue protein attached to proteins as an intracellular targeting signal).</text>
        <dbReference type="EC" id="3.4.19.12"/>
    </reaction>
</comment>
<dbReference type="InterPro" id="IPR029346">
    <property type="entry name" value="USP_C"/>
</dbReference>
<evidence type="ECO:0000256" key="1">
    <source>
        <dbReference type="ARBA" id="ARBA00000707"/>
    </source>
</evidence>
<evidence type="ECO:0000256" key="5">
    <source>
        <dbReference type="ARBA" id="ARBA00022786"/>
    </source>
</evidence>
<feature type="domain" description="Ubiquitin carboxyl-terminal hydrolase C-terminal" evidence="10">
    <location>
        <begin position="365"/>
        <end position="470"/>
    </location>
</feature>
<comment type="similarity">
    <text evidence="2">Belongs to the peptidase C19 family.</text>
</comment>
<dbReference type="GO" id="GO:0006508">
    <property type="term" value="P:proteolysis"/>
    <property type="evidence" value="ECO:0007669"/>
    <property type="project" value="UniProtKB-KW"/>
</dbReference>
<organism evidence="11 12">
    <name type="scientific">Puccinia graminis f. sp. tritici</name>
    <dbReference type="NCBI Taxonomy" id="56615"/>
    <lineage>
        <taxon>Eukaryota</taxon>
        <taxon>Fungi</taxon>
        <taxon>Dikarya</taxon>
        <taxon>Basidiomycota</taxon>
        <taxon>Pucciniomycotina</taxon>
        <taxon>Pucciniomycetes</taxon>
        <taxon>Pucciniales</taxon>
        <taxon>Pucciniaceae</taxon>
        <taxon>Puccinia</taxon>
    </lineage>
</organism>
<dbReference type="Proteomes" id="UP000324748">
    <property type="component" value="Unassembled WGS sequence"/>
</dbReference>
<keyword evidence="12" id="KW-1185">Reference proteome</keyword>
<keyword evidence="4" id="KW-0645">Protease</keyword>